<evidence type="ECO:0000313" key="1">
    <source>
        <dbReference type="EMBL" id="KAL0192838.1"/>
    </source>
</evidence>
<sequence length="53" mass="6040">DTLCISPLSRVKRAPSEVISARRPQKTANGMRMLDHQGFTFWKDAHVNESLRS</sequence>
<reference evidence="1 2" key="1">
    <citation type="submission" date="2024-05" db="EMBL/GenBank/DDBJ databases">
        <title>Genome sequencing and assembly of Indian major carp, Cirrhinus mrigala (Hamilton, 1822).</title>
        <authorList>
            <person name="Mohindra V."/>
            <person name="Chowdhury L.M."/>
            <person name="Lal K."/>
            <person name="Jena J.K."/>
        </authorList>
    </citation>
    <scope>NUCLEOTIDE SEQUENCE [LARGE SCALE GENOMIC DNA]</scope>
    <source>
        <strain evidence="1">CM1030</strain>
        <tissue evidence="1">Blood</tissue>
    </source>
</reference>
<feature type="non-terminal residue" evidence="1">
    <location>
        <position position="1"/>
    </location>
</feature>
<dbReference type="Proteomes" id="UP001529510">
    <property type="component" value="Unassembled WGS sequence"/>
</dbReference>
<proteinExistence type="predicted"/>
<accession>A0ABD0R3E3</accession>
<keyword evidence="2" id="KW-1185">Reference proteome</keyword>
<dbReference type="AlphaFoldDB" id="A0ABD0R3E3"/>
<dbReference type="EMBL" id="JAMKFB020000005">
    <property type="protein sequence ID" value="KAL0192838.1"/>
    <property type="molecule type" value="Genomic_DNA"/>
</dbReference>
<protein>
    <submittedName>
        <fullName evidence="1">Uncharacterized protein</fullName>
    </submittedName>
</protein>
<organism evidence="1 2">
    <name type="scientific">Cirrhinus mrigala</name>
    <name type="common">Mrigala</name>
    <dbReference type="NCBI Taxonomy" id="683832"/>
    <lineage>
        <taxon>Eukaryota</taxon>
        <taxon>Metazoa</taxon>
        <taxon>Chordata</taxon>
        <taxon>Craniata</taxon>
        <taxon>Vertebrata</taxon>
        <taxon>Euteleostomi</taxon>
        <taxon>Actinopterygii</taxon>
        <taxon>Neopterygii</taxon>
        <taxon>Teleostei</taxon>
        <taxon>Ostariophysi</taxon>
        <taxon>Cypriniformes</taxon>
        <taxon>Cyprinidae</taxon>
        <taxon>Labeoninae</taxon>
        <taxon>Labeonini</taxon>
        <taxon>Cirrhinus</taxon>
    </lineage>
</organism>
<evidence type="ECO:0000313" key="2">
    <source>
        <dbReference type="Proteomes" id="UP001529510"/>
    </source>
</evidence>
<name>A0ABD0R3E3_CIRMR</name>
<gene>
    <name evidence="1" type="ORF">M9458_011134</name>
</gene>
<comment type="caution">
    <text evidence="1">The sequence shown here is derived from an EMBL/GenBank/DDBJ whole genome shotgun (WGS) entry which is preliminary data.</text>
</comment>
<feature type="non-terminal residue" evidence="1">
    <location>
        <position position="53"/>
    </location>
</feature>